<evidence type="ECO:0000256" key="14">
    <source>
        <dbReference type="ARBA" id="ARBA00048988"/>
    </source>
</evidence>
<evidence type="ECO:0000256" key="8">
    <source>
        <dbReference type="ARBA" id="ARBA00023125"/>
    </source>
</evidence>
<evidence type="ECO:0000256" key="16">
    <source>
        <dbReference type="SAM" id="MobiDB-lite"/>
    </source>
</evidence>
<dbReference type="GO" id="GO:0004386">
    <property type="term" value="F:helicase activity"/>
    <property type="evidence" value="ECO:0007669"/>
    <property type="project" value="UniProtKB-KW"/>
</dbReference>
<dbReference type="SUPFAM" id="SSF52540">
    <property type="entry name" value="P-loop containing nucleoside triphosphate hydrolases"/>
    <property type="match status" value="1"/>
</dbReference>
<evidence type="ECO:0000256" key="9">
    <source>
        <dbReference type="ARBA" id="ARBA00023204"/>
    </source>
</evidence>
<keyword evidence="1" id="KW-0540">Nuclease</keyword>
<dbReference type="InterPro" id="IPR000212">
    <property type="entry name" value="DNA_helicase_UvrD/REP"/>
</dbReference>
<evidence type="ECO:0000256" key="6">
    <source>
        <dbReference type="ARBA" id="ARBA00022839"/>
    </source>
</evidence>
<dbReference type="PANTHER" id="PTHR11070:SF2">
    <property type="entry name" value="ATP-DEPENDENT DNA HELICASE SRS2"/>
    <property type="match status" value="1"/>
</dbReference>
<keyword evidence="20" id="KW-1185">Reference proteome</keyword>
<feature type="region of interest" description="Disordered" evidence="16">
    <location>
        <begin position="954"/>
        <end position="986"/>
    </location>
</feature>
<evidence type="ECO:0000256" key="2">
    <source>
        <dbReference type="ARBA" id="ARBA00022741"/>
    </source>
</evidence>
<evidence type="ECO:0000259" key="18">
    <source>
        <dbReference type="PROSITE" id="PS51217"/>
    </source>
</evidence>
<dbReference type="InterPro" id="IPR027417">
    <property type="entry name" value="P-loop_NTPase"/>
</dbReference>
<keyword evidence="2 15" id="KW-0547">Nucleotide-binding</keyword>
<keyword evidence="8" id="KW-0238">DNA-binding</keyword>
<dbReference type="SUPFAM" id="SSF52980">
    <property type="entry name" value="Restriction endonuclease-like"/>
    <property type="match status" value="1"/>
</dbReference>
<evidence type="ECO:0000256" key="13">
    <source>
        <dbReference type="ARBA" id="ARBA00034923"/>
    </source>
</evidence>
<keyword evidence="6" id="KW-0269">Exonuclease</keyword>
<evidence type="ECO:0000313" key="19">
    <source>
        <dbReference type="EMBL" id="MEJ6009909.1"/>
    </source>
</evidence>
<keyword evidence="7 15" id="KW-0067">ATP-binding</keyword>
<dbReference type="Pfam" id="PF00580">
    <property type="entry name" value="UvrD-helicase"/>
    <property type="match status" value="2"/>
</dbReference>
<evidence type="ECO:0000256" key="5">
    <source>
        <dbReference type="ARBA" id="ARBA00022806"/>
    </source>
</evidence>
<reference evidence="19 20" key="1">
    <citation type="submission" date="2024-03" db="EMBL/GenBank/DDBJ databases">
        <authorList>
            <person name="Jo J.-H."/>
        </authorList>
    </citation>
    <scope>NUCLEOTIDE SEQUENCE [LARGE SCALE GENOMIC DNA]</scope>
    <source>
        <strain evidence="19 20">AS3R-12</strain>
    </source>
</reference>
<organism evidence="19 20">
    <name type="scientific">Novosphingobium aquae</name>
    <dbReference type="NCBI Taxonomy" id="3133435"/>
    <lineage>
        <taxon>Bacteria</taxon>
        <taxon>Pseudomonadati</taxon>
        <taxon>Pseudomonadota</taxon>
        <taxon>Alphaproteobacteria</taxon>
        <taxon>Sphingomonadales</taxon>
        <taxon>Sphingomonadaceae</taxon>
        <taxon>Novosphingobium</taxon>
    </lineage>
</organism>
<gene>
    <name evidence="19" type="primary">addA</name>
    <name evidence="19" type="ORF">WG900_08245</name>
</gene>
<evidence type="ECO:0000256" key="15">
    <source>
        <dbReference type="PROSITE-ProRule" id="PRU00560"/>
    </source>
</evidence>
<comment type="catalytic activity">
    <reaction evidence="11">
        <text>Couples ATP hydrolysis with the unwinding of duplex DNA by translocating in the 3'-5' direction.</text>
        <dbReference type="EC" id="5.6.2.4"/>
    </reaction>
</comment>
<evidence type="ECO:0000256" key="10">
    <source>
        <dbReference type="ARBA" id="ARBA00023235"/>
    </source>
</evidence>
<keyword evidence="5 15" id="KW-0347">Helicase</keyword>
<dbReference type="PROSITE" id="PS51217">
    <property type="entry name" value="UVRD_HELICASE_CTER"/>
    <property type="match status" value="1"/>
</dbReference>
<evidence type="ECO:0000256" key="3">
    <source>
        <dbReference type="ARBA" id="ARBA00022763"/>
    </source>
</evidence>
<evidence type="ECO:0000256" key="12">
    <source>
        <dbReference type="ARBA" id="ARBA00034808"/>
    </source>
</evidence>
<evidence type="ECO:0000259" key="17">
    <source>
        <dbReference type="PROSITE" id="PS51198"/>
    </source>
</evidence>
<dbReference type="InterPro" id="IPR014017">
    <property type="entry name" value="DNA_helicase_UvrD-like_C"/>
</dbReference>
<evidence type="ECO:0000313" key="20">
    <source>
        <dbReference type="Proteomes" id="UP001379235"/>
    </source>
</evidence>
<dbReference type="Pfam" id="PF13361">
    <property type="entry name" value="UvrD_C"/>
    <property type="match status" value="1"/>
</dbReference>
<name>A0ABU8S8T9_9SPHN</name>
<dbReference type="EMBL" id="JBBHJY010000003">
    <property type="protein sequence ID" value="MEJ6009909.1"/>
    <property type="molecule type" value="Genomic_DNA"/>
</dbReference>
<evidence type="ECO:0000256" key="11">
    <source>
        <dbReference type="ARBA" id="ARBA00034617"/>
    </source>
</evidence>
<accession>A0ABU8S8T9</accession>
<dbReference type="InterPro" id="IPR011604">
    <property type="entry name" value="PDDEXK-like_dom_sf"/>
</dbReference>
<keyword evidence="4 15" id="KW-0378">Hydrolase</keyword>
<dbReference type="NCBIfam" id="TIGR02784">
    <property type="entry name" value="addA_alphas"/>
    <property type="match status" value="1"/>
</dbReference>
<evidence type="ECO:0000256" key="1">
    <source>
        <dbReference type="ARBA" id="ARBA00022722"/>
    </source>
</evidence>
<dbReference type="InterPro" id="IPR014016">
    <property type="entry name" value="UvrD-like_ATP-bd"/>
</dbReference>
<dbReference type="InterPro" id="IPR038726">
    <property type="entry name" value="PDDEXK_AddAB-type"/>
</dbReference>
<protein>
    <recommendedName>
        <fullName evidence="12">DNA 3'-5' helicase</fullName>
        <ecNumber evidence="12">5.6.2.4</ecNumber>
    </recommendedName>
    <alternativeName>
        <fullName evidence="13">DNA 3'-5' helicase II</fullName>
    </alternativeName>
</protein>
<evidence type="ECO:0000256" key="7">
    <source>
        <dbReference type="ARBA" id="ARBA00022840"/>
    </source>
</evidence>
<evidence type="ECO:0000256" key="4">
    <source>
        <dbReference type="ARBA" id="ARBA00022801"/>
    </source>
</evidence>
<keyword evidence="10" id="KW-0413">Isomerase</keyword>
<dbReference type="InterPro" id="IPR014151">
    <property type="entry name" value="DNA_helicase_AddA"/>
</dbReference>
<dbReference type="PROSITE" id="PS51198">
    <property type="entry name" value="UVRD_HELICASE_ATP_BIND"/>
    <property type="match status" value="1"/>
</dbReference>
<dbReference type="EC" id="5.6.2.4" evidence="12"/>
<sequence length="1156" mass="127017">MSKVFPLEGNQRLAVDPADTVWLSASAGTGKTQVLSARVLRLLLQPGVSPSQLLCLTFTKAGAAEMAVRVNEVLANWVRMPDTQLYREMENIGAPVDPESRDRARTLFASVLDCPGGGLRIDTIHAFSQWLLAGFPEEAGLSPGTRPMEDRDRILLLRDVLGNLLVEAEARGDHAFMAALSTLAVRMKDSGEVEQFLLRCASAHSAWFGPGSWELGDLRPRVMRLLGLPEDAGEHSLIELCSDAEFECDALELCLSAYRQWNGKKGMAGREVIAAWLAGDPADRLESFAQLFAVLFTQKDTIKDVPSLEKFETHFGDAAGRVLEAMLRVRDMRGLLAAADYIVPALTLGRAFAHAWDEAKKREGLIDFDDQIRQAAELLNRRDVADWIRYKLDRQFDHVLIDEAQDTNAAQWEIINALTGDFFSGEGQHGEKLRTLFVVGDYKQAIFRFQGTSPENFQRAKERVRGYLEDVADNVIKLRSSQSVRGFRDLGLGQSFRTARPILEFVDRAIDQIGPDRFGLQELPERHVGEEREGLVTLWQPVGLTDGESADSGDGDEGEEGWIAKPDRQLAEKIAKQVKAWLHGGSSFPLKKGQHRLAKAGDIMVLVRKRKDLAGLIVARLHAAGVPVAGVDRLRLGAPLAVKDLVAALRFAVQPLDDLNLAALLVSPLVGWSQEQLLEHGYRGERVRLWAHLRQSREPVVLAAMEQLLDLLRLADYETPQALLHWLLVGPWRGREKLVARLGSEANDPIDELVNAAHAYAMTDVPSLVGLLHWFDAGDGELKREAEGSGGLVRVMTVHGSKGLQAPIVILADAADNPDRSLASPLELSDPLDKARRIPLPGLRAEEKRGRLENEEARVKAEEREEHWRLLYVAMTRAEEALFVTGALASNEKELAPDSWYARLAEVMGDERALDDPLWGRRLEYGSLPPMPFGSGDVAVMQPLALNPPWAERAIAEEPRPPRPLAPSALGEERASDPPWPPGTGVEAARRGVLIHRLLERLPELAPADRSSGAMAWLARNAADLAENLRGEMVDAAIRVLGEAAWADLFGPEALAEVPIAALVGDQVVAGTIDRLLVEPGRIRLVDFKTARRPPQDLGGVPQSVIRQMAAYAAALEVAYPGRQINAAVLYTSVPALIEIPADLLARFKPGLSAPE</sequence>
<dbReference type="Proteomes" id="UP001379235">
    <property type="component" value="Unassembled WGS sequence"/>
</dbReference>
<comment type="catalytic activity">
    <reaction evidence="14">
        <text>ATP + H2O = ADP + phosphate + H(+)</text>
        <dbReference type="Rhea" id="RHEA:13065"/>
        <dbReference type="ChEBI" id="CHEBI:15377"/>
        <dbReference type="ChEBI" id="CHEBI:15378"/>
        <dbReference type="ChEBI" id="CHEBI:30616"/>
        <dbReference type="ChEBI" id="CHEBI:43474"/>
        <dbReference type="ChEBI" id="CHEBI:456216"/>
        <dbReference type="EC" id="5.6.2.4"/>
    </reaction>
</comment>
<dbReference type="Gene3D" id="1.10.486.10">
    <property type="entry name" value="PCRA, domain 4"/>
    <property type="match status" value="1"/>
</dbReference>
<dbReference type="PANTHER" id="PTHR11070">
    <property type="entry name" value="UVRD / RECB / PCRA DNA HELICASE FAMILY MEMBER"/>
    <property type="match status" value="1"/>
</dbReference>
<proteinExistence type="predicted"/>
<keyword evidence="3" id="KW-0227">DNA damage</keyword>
<feature type="domain" description="UvrD-like helicase ATP-binding" evidence="17">
    <location>
        <begin position="4"/>
        <end position="499"/>
    </location>
</feature>
<dbReference type="Gene3D" id="3.40.50.300">
    <property type="entry name" value="P-loop containing nucleotide triphosphate hydrolases"/>
    <property type="match status" value="4"/>
</dbReference>
<feature type="binding site" evidence="15">
    <location>
        <begin position="25"/>
        <end position="32"/>
    </location>
    <ligand>
        <name>ATP</name>
        <dbReference type="ChEBI" id="CHEBI:30616"/>
    </ligand>
</feature>
<keyword evidence="9" id="KW-0234">DNA repair</keyword>
<dbReference type="Pfam" id="PF12705">
    <property type="entry name" value="PDDEXK_1"/>
    <property type="match status" value="1"/>
</dbReference>
<dbReference type="InterPro" id="IPR011335">
    <property type="entry name" value="Restrct_endonuc-II-like"/>
</dbReference>
<feature type="domain" description="UvrD-like helicase C-terminal" evidence="18">
    <location>
        <begin position="500"/>
        <end position="803"/>
    </location>
</feature>
<comment type="caution">
    <text evidence="19">The sequence shown here is derived from an EMBL/GenBank/DDBJ whole genome shotgun (WGS) entry which is preliminary data.</text>
</comment>
<dbReference type="Gene3D" id="3.90.320.10">
    <property type="match status" value="1"/>
</dbReference>